<dbReference type="Gene3D" id="3.40.30.10">
    <property type="entry name" value="Glutaredoxin"/>
    <property type="match status" value="1"/>
</dbReference>
<comment type="caution">
    <text evidence="3">The sequence shown here is derived from an EMBL/GenBank/DDBJ whole genome shotgun (WGS) entry which is preliminary data.</text>
</comment>
<dbReference type="InterPro" id="IPR006504">
    <property type="entry name" value="Tscrpt_reg_Spx/MgsR"/>
</dbReference>
<dbReference type="PROSITE" id="PS51353">
    <property type="entry name" value="ARSC"/>
    <property type="match status" value="1"/>
</dbReference>
<dbReference type="CDD" id="cd03035">
    <property type="entry name" value="ArsC_Yffb"/>
    <property type="match status" value="1"/>
</dbReference>
<dbReference type="PANTHER" id="PTHR30041:SF8">
    <property type="entry name" value="PROTEIN YFFB"/>
    <property type="match status" value="1"/>
</dbReference>
<dbReference type="Pfam" id="PF03960">
    <property type="entry name" value="ArsC"/>
    <property type="match status" value="1"/>
</dbReference>
<dbReference type="InterPro" id="IPR006660">
    <property type="entry name" value="Arsenate_reductase-like"/>
</dbReference>
<dbReference type="PANTHER" id="PTHR30041">
    <property type="entry name" value="ARSENATE REDUCTASE"/>
    <property type="match status" value="1"/>
</dbReference>
<dbReference type="Proteomes" id="UP000886687">
    <property type="component" value="Unassembled WGS sequence"/>
</dbReference>
<gene>
    <name evidence="3" type="ORF">JAZ04_12470</name>
</gene>
<dbReference type="NCBIfam" id="TIGR01617">
    <property type="entry name" value="arsC_related"/>
    <property type="match status" value="1"/>
</dbReference>
<protein>
    <submittedName>
        <fullName evidence="3">ArsC family reductase</fullName>
    </submittedName>
</protein>
<dbReference type="EMBL" id="JAEPDI010000009">
    <property type="protein sequence ID" value="MCG7939651.1"/>
    <property type="molecule type" value="Genomic_DNA"/>
</dbReference>
<dbReference type="AlphaFoldDB" id="A0A9E4K4T6"/>
<accession>A0A9E4K4T6</accession>
<sequence length="114" mass="13261">MVKMYGIPNCDTIKKARRWLDDHGVAYEFHDYKKAGVDEAMLTAWTSQLGWENLLNKRSTTWRQLDEAAKANLDEKQAIQIMLTHPSIIKRPLLDDGKQLHLGFKADQYAQLFR</sequence>
<dbReference type="InterPro" id="IPR036249">
    <property type="entry name" value="Thioredoxin-like_sf"/>
</dbReference>
<comment type="similarity">
    <text evidence="1 2">Belongs to the ArsC family.</text>
</comment>
<reference evidence="3" key="1">
    <citation type="journal article" date="2021" name="Proc. Natl. Acad. Sci. U.S.A.">
        <title>Global biogeography of chemosynthetic symbionts reveals both localized and globally distributed symbiont groups. .</title>
        <authorList>
            <person name="Osvatic J.T."/>
            <person name="Wilkins L.G.E."/>
            <person name="Leibrecht L."/>
            <person name="Leray M."/>
            <person name="Zauner S."/>
            <person name="Polzin J."/>
            <person name="Camacho Y."/>
            <person name="Gros O."/>
            <person name="van Gils J.A."/>
            <person name="Eisen J.A."/>
            <person name="Petersen J.M."/>
            <person name="Yuen B."/>
        </authorList>
    </citation>
    <scope>NUCLEOTIDE SEQUENCE</scope>
    <source>
        <strain evidence="3">MAGL173</strain>
    </source>
</reference>
<name>A0A9E4K4T6_9GAMM</name>
<evidence type="ECO:0000313" key="4">
    <source>
        <dbReference type="Proteomes" id="UP000886687"/>
    </source>
</evidence>
<dbReference type="SUPFAM" id="SSF52833">
    <property type="entry name" value="Thioredoxin-like"/>
    <property type="match status" value="1"/>
</dbReference>
<evidence type="ECO:0000256" key="1">
    <source>
        <dbReference type="ARBA" id="ARBA00007198"/>
    </source>
</evidence>
<evidence type="ECO:0000256" key="2">
    <source>
        <dbReference type="PROSITE-ProRule" id="PRU01282"/>
    </source>
</evidence>
<organism evidence="3 4">
    <name type="scientific">Candidatus Thiodiazotropha lotti</name>
    <dbReference type="NCBI Taxonomy" id="2792787"/>
    <lineage>
        <taxon>Bacteria</taxon>
        <taxon>Pseudomonadati</taxon>
        <taxon>Pseudomonadota</taxon>
        <taxon>Gammaproteobacteria</taxon>
        <taxon>Chromatiales</taxon>
        <taxon>Sedimenticolaceae</taxon>
        <taxon>Candidatus Thiodiazotropha</taxon>
    </lineage>
</organism>
<proteinExistence type="inferred from homology"/>
<dbReference type="NCBIfam" id="NF008107">
    <property type="entry name" value="PRK10853.1"/>
    <property type="match status" value="1"/>
</dbReference>
<evidence type="ECO:0000313" key="3">
    <source>
        <dbReference type="EMBL" id="MCG7939651.1"/>
    </source>
</evidence>